<evidence type="ECO:0000256" key="1">
    <source>
        <dbReference type="SAM" id="MobiDB-lite"/>
    </source>
</evidence>
<keyword evidence="2" id="KW-0812">Transmembrane</keyword>
<name>A0AB39BFZ0_9MICO</name>
<feature type="transmembrane region" description="Helical" evidence="2">
    <location>
        <begin position="30"/>
        <end position="50"/>
    </location>
</feature>
<dbReference type="EMBL" id="CP162511">
    <property type="protein sequence ID" value="XDI05294.1"/>
    <property type="molecule type" value="Genomic_DNA"/>
</dbReference>
<feature type="region of interest" description="Disordered" evidence="1">
    <location>
        <begin position="1"/>
        <end position="25"/>
    </location>
</feature>
<keyword evidence="2" id="KW-0472">Membrane</keyword>
<dbReference type="RefSeq" id="WP_368497678.1">
    <property type="nucleotide sequence ID" value="NZ_CP162511.1"/>
</dbReference>
<gene>
    <name evidence="3" type="ORF">ABFY20_18545</name>
</gene>
<protein>
    <submittedName>
        <fullName evidence="3">Uncharacterized protein</fullName>
    </submittedName>
</protein>
<evidence type="ECO:0000313" key="3">
    <source>
        <dbReference type="EMBL" id="XDI05294.1"/>
    </source>
</evidence>
<evidence type="ECO:0000256" key="2">
    <source>
        <dbReference type="SAM" id="Phobius"/>
    </source>
</evidence>
<accession>A0AB39BFZ0</accession>
<proteinExistence type="predicted"/>
<organism evidence="3">
    <name type="scientific">Herbiconiux sp. A18JL235</name>
    <dbReference type="NCBI Taxonomy" id="3152363"/>
    <lineage>
        <taxon>Bacteria</taxon>
        <taxon>Bacillati</taxon>
        <taxon>Actinomycetota</taxon>
        <taxon>Actinomycetes</taxon>
        <taxon>Micrococcales</taxon>
        <taxon>Microbacteriaceae</taxon>
        <taxon>Herbiconiux</taxon>
    </lineage>
</organism>
<sequence length="395" mass="41272">MTGPTEGTSGRALPSGPAPEPGRRWSRRRIVATSVVGGMLLLAVAAWIVYSSIRATVRPEDSVRDYLDLLAAGDFAAASAAVDPATYTAYDEYDGETLEAPVVATGSARGGGDDIVLDPGAIDEAAAASRDRLVVGELRADDDGAQLAPGDALDVDVQYTVAGVDSSTTLRVERLADTWYGFPQWRVVDPLLVPLRVETNLPDLGPAAIASVPVDVSGPRIDGAPQRVTVLYPGAYTVTPVQSEYVAADDLEVTVAGGTAVSSYSDTIGDAASAVLLYSATEALETTVATKAEAFVGSCFGSLPAVGENCPTSLRLRADFAQNVAISEPPTLDGIATYQVDYVDGEATEPPLRATFTAGRFSYSSDGDTDTTRFSLFAWITPTADDVTIEFRSGL</sequence>
<reference evidence="3" key="1">
    <citation type="submission" date="2024-05" db="EMBL/GenBank/DDBJ databases">
        <title>Herbiconiux sp. A18JL235.</title>
        <authorList>
            <person name="Zhang G."/>
        </authorList>
    </citation>
    <scope>NUCLEOTIDE SEQUENCE</scope>
    <source>
        <strain evidence="3">A18JL235</strain>
    </source>
</reference>
<keyword evidence="2" id="KW-1133">Transmembrane helix</keyword>
<dbReference type="AlphaFoldDB" id="A0AB39BFZ0"/>